<protein>
    <submittedName>
        <fullName evidence="3">ATP-binding protein</fullName>
    </submittedName>
</protein>
<keyword evidence="3" id="KW-0547">Nucleotide-binding</keyword>
<name>A0AAC9IFB2_9BACI</name>
<dbReference type="EMBL" id="JAMDMH010000057">
    <property type="protein sequence ID" value="MCY9577682.1"/>
    <property type="molecule type" value="Genomic_DNA"/>
</dbReference>
<accession>A0AAC9IFB2</accession>
<dbReference type="PANTHER" id="PTHR43581">
    <property type="entry name" value="ATP/GTP PHOSPHATASE"/>
    <property type="match status" value="1"/>
</dbReference>
<evidence type="ECO:0000259" key="1">
    <source>
        <dbReference type="Pfam" id="PF13175"/>
    </source>
</evidence>
<dbReference type="InterPro" id="IPR027417">
    <property type="entry name" value="P-loop_NTPase"/>
</dbReference>
<dbReference type="GO" id="GO:0005524">
    <property type="term" value="F:ATP binding"/>
    <property type="evidence" value="ECO:0007669"/>
    <property type="project" value="UniProtKB-KW"/>
</dbReference>
<dbReference type="SUPFAM" id="SSF52540">
    <property type="entry name" value="P-loop containing nucleoside triphosphate hydrolases"/>
    <property type="match status" value="1"/>
</dbReference>
<dbReference type="Proteomes" id="UP000177709">
    <property type="component" value="Chromosome"/>
</dbReference>
<reference evidence="3 5" key="2">
    <citation type="submission" date="2022-05" db="EMBL/GenBank/DDBJ databases">
        <title>Genome Sequencing of Bee-Associated Microbes.</title>
        <authorList>
            <person name="Dunlap C."/>
        </authorList>
    </citation>
    <scope>NUCLEOTIDE SEQUENCE [LARGE SCALE GENOMIC DNA]</scope>
    <source>
        <strain evidence="3 5">CBP-1093</strain>
    </source>
</reference>
<dbReference type="PANTHER" id="PTHR43581:SF4">
    <property type="entry name" value="ATP_GTP PHOSPHATASE"/>
    <property type="match status" value="1"/>
</dbReference>
<evidence type="ECO:0000313" key="5">
    <source>
        <dbReference type="Proteomes" id="UP001527057"/>
    </source>
</evidence>
<dbReference type="Gene3D" id="3.40.50.300">
    <property type="entry name" value="P-loop containing nucleotide triphosphate hydrolases"/>
    <property type="match status" value="1"/>
</dbReference>
<keyword evidence="5" id="KW-1185">Reference proteome</keyword>
<dbReference type="RefSeq" id="WP_071168226.1">
    <property type="nucleotide sequence ID" value="NZ_CP017786.1"/>
</dbReference>
<sequence>MDRIRIQNLRALQDTNYVELKPLTILVGKNSSGKSTFLRFFPLMKQTLETRTNEPILWYSPSFVDFGSFDESLNYKNKGNNISFEFKLKLTKMRIYEGAYFFFKNRYSRKKIIESKIDENVNLDLKIIFSEKMINKIEVKLWDHEIEIFYQKEGVKISINGEYLKEKLVSGLFGNSTNMLQNFLIEKEKEKEKELVSTGRYFRDKVFRLINGNDPSSTEESFIVELINSINLGDSNTILKSLKEIDYKSKSIGKKIDELRINQPDFIEIKNSYFGIFLNEIVDICNEELKSFFLSVNYIAPIRASAERYYRIQGLALNEIDPQGANIPMYLNNMSNAHKKKFNNWIKDNFHFDIVAESTGGHTSLYIRYENGTKINLADTGFGYSQILPIILVLWQAVQTSEELASYNKVKLMGRNRNFTIAIEQPELHLHPSLQAVLIDTFAKIIKVSKEIGIDLKIIIETHSETMINRVGQLIATKYEDFNKDLVNVLIFNSSDPFISNIKSTGYTEDGYLTSWPIGFFSPEDR</sequence>
<gene>
    <name evidence="2" type="ORF">BK049_07315</name>
    <name evidence="3" type="ORF">M5W27_18055</name>
</gene>
<dbReference type="InterPro" id="IPR051396">
    <property type="entry name" value="Bact_Antivir_Def_Nuclease"/>
</dbReference>
<organism evidence="2 4">
    <name type="scientific">Bacillus xiamenensis</name>
    <dbReference type="NCBI Taxonomy" id="1178537"/>
    <lineage>
        <taxon>Bacteria</taxon>
        <taxon>Bacillati</taxon>
        <taxon>Bacillota</taxon>
        <taxon>Bacilli</taxon>
        <taxon>Bacillales</taxon>
        <taxon>Bacillaceae</taxon>
        <taxon>Bacillus</taxon>
    </lineage>
</organism>
<evidence type="ECO:0000313" key="4">
    <source>
        <dbReference type="Proteomes" id="UP000177709"/>
    </source>
</evidence>
<keyword evidence="3" id="KW-0067">ATP-binding</keyword>
<dbReference type="KEGG" id="bxi:BK049_07315"/>
<evidence type="ECO:0000313" key="2">
    <source>
        <dbReference type="EMBL" id="AOZ88520.1"/>
    </source>
</evidence>
<dbReference type="InterPro" id="IPR041685">
    <property type="entry name" value="AAA_GajA/Old/RecF-like"/>
</dbReference>
<reference evidence="2 4" key="1">
    <citation type="submission" date="2016-10" db="EMBL/GenBank/DDBJ databases">
        <title>Whole genome sequence of hyper active fibrinolysis bacterium Bacillus pumilus strain VV3 isolated from fermented rice.</title>
        <authorList>
            <person name="Mariadas V.A."/>
            <person name="Vijayaraghavan P."/>
            <person name="Dhandapani V."/>
        </authorList>
    </citation>
    <scope>NUCLEOTIDE SEQUENCE [LARGE SCALE GENOMIC DNA]</scope>
    <source>
        <strain evidence="2 4">VV3</strain>
    </source>
</reference>
<feature type="domain" description="Endonuclease GajA/Old nuclease/RecF-like AAA" evidence="1">
    <location>
        <begin position="2"/>
        <end position="468"/>
    </location>
</feature>
<dbReference type="EMBL" id="CP017786">
    <property type="protein sequence ID" value="AOZ88520.1"/>
    <property type="molecule type" value="Genomic_DNA"/>
</dbReference>
<proteinExistence type="predicted"/>
<dbReference type="Proteomes" id="UP001527057">
    <property type="component" value="Unassembled WGS sequence"/>
</dbReference>
<evidence type="ECO:0000313" key="3">
    <source>
        <dbReference type="EMBL" id="MCY9577682.1"/>
    </source>
</evidence>
<dbReference type="Pfam" id="PF13175">
    <property type="entry name" value="AAA_15"/>
    <property type="match status" value="1"/>
</dbReference>
<dbReference type="AlphaFoldDB" id="A0AAC9IFB2"/>